<feature type="compositionally biased region" description="Polar residues" evidence="1">
    <location>
        <begin position="159"/>
        <end position="178"/>
    </location>
</feature>
<evidence type="ECO:0000256" key="1">
    <source>
        <dbReference type="SAM" id="MobiDB-lite"/>
    </source>
</evidence>
<sequence>MEANFALAQMSRASLNLESKTKHRFHIRSNKKRSATLPAIPTPYNTEIEDDTEIEEDSTEVKQFKSAAKAGRLLGLSAEATKSRQDQLTEIERNYVRSLQNSDQIRPIEENFQLGEDCVTTTRQTRANSSPSALPSRSLSFELGTENIQGGETRRSTLPHVTTSTAAERSPNTTSQGTELKLRRGSSVPRRVLEKALSVKRRLTLTKRSLDIPVFVVEEDDPEEFIPDLAGDVGGFELDLPLHISQDKSELDYIRRKNMDAMLQIDTDVPAPACLKDDEIDWRTMEPIVPIMCPESSNSVSTEASTSSADPATPVTPSNLPIANSRQATIPAIRNTEIWREVEWHMDAVVSREESIAGDQSPKSSPADALSIHADQFSLPESSVGQEDLQREGRSQRDLYKKFKKPRRSLPIQEQILEEPL</sequence>
<feature type="region of interest" description="Disordered" evidence="1">
    <location>
        <begin position="146"/>
        <end position="185"/>
    </location>
</feature>
<dbReference type="EMBL" id="JAZHXI010000016">
    <property type="protein sequence ID" value="KAL2062831.1"/>
    <property type="molecule type" value="Genomic_DNA"/>
</dbReference>
<feature type="region of interest" description="Disordered" evidence="1">
    <location>
        <begin position="378"/>
        <end position="406"/>
    </location>
</feature>
<gene>
    <name evidence="2" type="ORF">VTL71DRAFT_5903</name>
</gene>
<organism evidence="2 3">
    <name type="scientific">Oculimacula yallundae</name>
    <dbReference type="NCBI Taxonomy" id="86028"/>
    <lineage>
        <taxon>Eukaryota</taxon>
        <taxon>Fungi</taxon>
        <taxon>Dikarya</taxon>
        <taxon>Ascomycota</taxon>
        <taxon>Pezizomycotina</taxon>
        <taxon>Leotiomycetes</taxon>
        <taxon>Helotiales</taxon>
        <taxon>Ploettnerulaceae</taxon>
        <taxon>Oculimacula</taxon>
    </lineage>
</organism>
<evidence type="ECO:0000313" key="3">
    <source>
        <dbReference type="Proteomes" id="UP001595075"/>
    </source>
</evidence>
<feature type="compositionally biased region" description="Basic and acidic residues" evidence="1">
    <location>
        <begin position="388"/>
        <end position="401"/>
    </location>
</feature>
<accession>A0ABR4BYU6</accession>
<feature type="compositionally biased region" description="Low complexity" evidence="1">
    <location>
        <begin position="295"/>
        <end position="309"/>
    </location>
</feature>
<keyword evidence="3" id="KW-1185">Reference proteome</keyword>
<proteinExistence type="predicted"/>
<evidence type="ECO:0000313" key="2">
    <source>
        <dbReference type="EMBL" id="KAL2062831.1"/>
    </source>
</evidence>
<reference evidence="2 3" key="1">
    <citation type="journal article" date="2024" name="Commun. Biol.">
        <title>Comparative genomic analysis of thermophilic fungi reveals convergent evolutionary adaptations and gene losses.</title>
        <authorList>
            <person name="Steindorff A.S."/>
            <person name="Aguilar-Pontes M.V."/>
            <person name="Robinson A.J."/>
            <person name="Andreopoulos B."/>
            <person name="LaButti K."/>
            <person name="Kuo A."/>
            <person name="Mondo S."/>
            <person name="Riley R."/>
            <person name="Otillar R."/>
            <person name="Haridas S."/>
            <person name="Lipzen A."/>
            <person name="Grimwood J."/>
            <person name="Schmutz J."/>
            <person name="Clum A."/>
            <person name="Reid I.D."/>
            <person name="Moisan M.C."/>
            <person name="Butler G."/>
            <person name="Nguyen T.T.M."/>
            <person name="Dewar K."/>
            <person name="Conant G."/>
            <person name="Drula E."/>
            <person name="Henrissat B."/>
            <person name="Hansel C."/>
            <person name="Singer S."/>
            <person name="Hutchinson M.I."/>
            <person name="de Vries R.P."/>
            <person name="Natvig D.O."/>
            <person name="Powell A.J."/>
            <person name="Tsang A."/>
            <person name="Grigoriev I.V."/>
        </authorList>
    </citation>
    <scope>NUCLEOTIDE SEQUENCE [LARGE SCALE GENOMIC DNA]</scope>
    <source>
        <strain evidence="2 3">CBS 494.80</strain>
    </source>
</reference>
<name>A0ABR4BYU6_9HELO</name>
<comment type="caution">
    <text evidence="2">The sequence shown here is derived from an EMBL/GenBank/DDBJ whole genome shotgun (WGS) entry which is preliminary data.</text>
</comment>
<protein>
    <submittedName>
        <fullName evidence="2">Uncharacterized protein</fullName>
    </submittedName>
</protein>
<dbReference type="Proteomes" id="UP001595075">
    <property type="component" value="Unassembled WGS sequence"/>
</dbReference>
<feature type="region of interest" description="Disordered" evidence="1">
    <location>
        <begin position="293"/>
        <end position="323"/>
    </location>
</feature>